<dbReference type="PROSITE" id="PS51171">
    <property type="entry name" value="PREPHENATE_DEHYDR_3"/>
    <property type="match status" value="1"/>
</dbReference>
<evidence type="ECO:0000256" key="8">
    <source>
        <dbReference type="ARBA" id="ARBA00050723"/>
    </source>
</evidence>
<dbReference type="PROSITE" id="PS00858">
    <property type="entry name" value="PREPHENATE_DEHYDR_2"/>
    <property type="match status" value="1"/>
</dbReference>
<dbReference type="AlphaFoldDB" id="A0AAV8R3P3"/>
<keyword evidence="5 9" id="KW-0057">Aromatic amino acid biosynthesis</keyword>
<sequence length="401" mass="44202">MDLKAPGTCSCGALHLRWRDLGRGTPIALSVPVPVWRQERAQVWRPKRFGLSVKLVKDERLLLPRVSFSLTPTPPEEESVRKQNLSLLPLPKPLSSTDLSVSGHKPNIRVAYQGCPGAFSEAAARKVYPDCQPVPCELFEVAFKAVQLWLADKAVLPIENSSFGSYHRTHDLLLSHSLHIVGEVQLAVDHCLMALPGVTKRELKRVLSHPQALGQCEIALSKLGIIRESFEDTAGAAQLIASKGLGDVGAIASAQAAEIYGLHILEDKIQDISFNITRFLILAREPIIPRIGCPFKTSIVFTLEDGSGGLFKALAVFALRNINLTKIESRPQRKCPLRVVDDTDHGTAKYFDYLFYIDFEASMAEPRAQNALSNLQEFVTFLRVLGSFPMDVTLPSGEVMS</sequence>
<comment type="caution">
    <text evidence="12">The sequence shown here is derived from an EMBL/GenBank/DDBJ whole genome shotgun (WGS) entry which is preliminary data.</text>
</comment>
<evidence type="ECO:0000256" key="2">
    <source>
        <dbReference type="ARBA" id="ARBA00004929"/>
    </source>
</evidence>
<dbReference type="InterPro" id="IPR001086">
    <property type="entry name" value="Preph_deHydtase"/>
</dbReference>
<evidence type="ECO:0000256" key="6">
    <source>
        <dbReference type="ARBA" id="ARBA00023222"/>
    </source>
</evidence>
<evidence type="ECO:0000259" key="10">
    <source>
        <dbReference type="PROSITE" id="PS51171"/>
    </source>
</evidence>
<evidence type="ECO:0000313" key="13">
    <source>
        <dbReference type="Proteomes" id="UP001222027"/>
    </source>
</evidence>
<comment type="subcellular location">
    <subcellularLocation>
        <location evidence="1 9">Plastid</location>
        <location evidence="1 9">Chloroplast stroma</location>
    </subcellularLocation>
</comment>
<dbReference type="PROSITE" id="PS51671">
    <property type="entry name" value="ACT"/>
    <property type="match status" value="1"/>
</dbReference>
<dbReference type="Gene3D" id="3.30.70.260">
    <property type="match status" value="1"/>
</dbReference>
<organism evidence="12 13">
    <name type="scientific">Ensete ventricosum</name>
    <name type="common">Abyssinian banana</name>
    <name type="synonym">Musa ensete</name>
    <dbReference type="NCBI Taxonomy" id="4639"/>
    <lineage>
        <taxon>Eukaryota</taxon>
        <taxon>Viridiplantae</taxon>
        <taxon>Streptophyta</taxon>
        <taxon>Embryophyta</taxon>
        <taxon>Tracheophyta</taxon>
        <taxon>Spermatophyta</taxon>
        <taxon>Magnoliopsida</taxon>
        <taxon>Liliopsida</taxon>
        <taxon>Zingiberales</taxon>
        <taxon>Musaceae</taxon>
        <taxon>Ensete</taxon>
    </lineage>
</organism>
<keyword evidence="6 9" id="KW-0584">Phenylalanine biosynthesis</keyword>
<dbReference type="FunFam" id="3.30.70.260:FF:000028">
    <property type="entry name" value="Arogenate dehydratase"/>
    <property type="match status" value="1"/>
</dbReference>
<keyword evidence="13" id="KW-1185">Reference proteome</keyword>
<keyword evidence="9" id="KW-0934">Plastid</keyword>
<evidence type="ECO:0000256" key="9">
    <source>
        <dbReference type="RuleBase" id="RU363004"/>
    </source>
</evidence>
<evidence type="ECO:0000256" key="3">
    <source>
        <dbReference type="ARBA" id="ARBA00013259"/>
    </source>
</evidence>
<dbReference type="EMBL" id="JAQQAF010000004">
    <property type="protein sequence ID" value="KAJ8490967.1"/>
    <property type="molecule type" value="Genomic_DNA"/>
</dbReference>
<dbReference type="GO" id="GO:0047769">
    <property type="term" value="F:arogenate dehydratase activity"/>
    <property type="evidence" value="ECO:0007669"/>
    <property type="project" value="UniProtKB-UniRule"/>
</dbReference>
<feature type="domain" description="Prephenate dehydratase" evidence="10">
    <location>
        <begin position="109"/>
        <end position="284"/>
    </location>
</feature>
<dbReference type="Proteomes" id="UP001222027">
    <property type="component" value="Unassembled WGS sequence"/>
</dbReference>
<dbReference type="GO" id="GO:0009094">
    <property type="term" value="P:L-phenylalanine biosynthetic process"/>
    <property type="evidence" value="ECO:0007669"/>
    <property type="project" value="UniProtKB-KW"/>
</dbReference>
<dbReference type="GO" id="GO:0009570">
    <property type="term" value="C:chloroplast stroma"/>
    <property type="evidence" value="ECO:0007669"/>
    <property type="project" value="UniProtKB-SubCell"/>
</dbReference>
<gene>
    <name evidence="12" type="ORF">OPV22_012688</name>
</gene>
<dbReference type="PROSITE" id="PS00857">
    <property type="entry name" value="PREPHENATE_DEHYDR_1"/>
    <property type="match status" value="1"/>
</dbReference>
<dbReference type="CDD" id="cd04905">
    <property type="entry name" value="ACT_CM-PDT"/>
    <property type="match status" value="1"/>
</dbReference>
<dbReference type="Pfam" id="PF00800">
    <property type="entry name" value="PDT"/>
    <property type="match status" value="1"/>
</dbReference>
<feature type="domain" description="ACT" evidence="11">
    <location>
        <begin position="298"/>
        <end position="389"/>
    </location>
</feature>
<evidence type="ECO:0000256" key="1">
    <source>
        <dbReference type="ARBA" id="ARBA00004470"/>
    </source>
</evidence>
<name>A0AAV8R3P3_ENSVE</name>
<evidence type="ECO:0000259" key="11">
    <source>
        <dbReference type="PROSITE" id="PS51671"/>
    </source>
</evidence>
<keyword evidence="4 9" id="KW-0028">Amino-acid biosynthesis</keyword>
<dbReference type="SUPFAM" id="SSF55021">
    <property type="entry name" value="ACT-like"/>
    <property type="match status" value="1"/>
</dbReference>
<comment type="function">
    <text evidence="9">Converts the prephenate produced from the shikimate-chorismate pathway into phenylalanine.</text>
</comment>
<evidence type="ECO:0000256" key="4">
    <source>
        <dbReference type="ARBA" id="ARBA00022605"/>
    </source>
</evidence>
<comment type="pathway">
    <text evidence="2 9">Amino-acid biosynthesis; L-phenylalanine biosynthesis; L-phenylalanine from L-arogenate: step 1/1.</text>
</comment>
<protein>
    <recommendedName>
        <fullName evidence="3 9">Arogenate dehydratase</fullName>
        <ecNumber evidence="3 9">4.2.1.91</ecNumber>
    </recommendedName>
</protein>
<keyword evidence="7 9" id="KW-0456">Lyase</keyword>
<dbReference type="PANTHER" id="PTHR21022">
    <property type="entry name" value="PREPHENATE DEHYDRATASE P PROTEIN"/>
    <property type="match status" value="1"/>
</dbReference>
<dbReference type="CDD" id="cd13631">
    <property type="entry name" value="PBP2_Ct-PDT_like"/>
    <property type="match status" value="1"/>
</dbReference>
<accession>A0AAV8R3P3</accession>
<comment type="catalytic activity">
    <reaction evidence="8">
        <text>L-arogenate + H(+) = L-phenylalanine + CO2 + H2O</text>
        <dbReference type="Rhea" id="RHEA:12536"/>
        <dbReference type="ChEBI" id="CHEBI:15377"/>
        <dbReference type="ChEBI" id="CHEBI:15378"/>
        <dbReference type="ChEBI" id="CHEBI:16526"/>
        <dbReference type="ChEBI" id="CHEBI:58095"/>
        <dbReference type="ChEBI" id="CHEBI:58180"/>
        <dbReference type="EC" id="4.2.1.91"/>
    </reaction>
    <physiologicalReaction direction="left-to-right" evidence="8">
        <dbReference type="Rhea" id="RHEA:12537"/>
    </physiologicalReaction>
</comment>
<dbReference type="Gene3D" id="3.40.190.10">
    <property type="entry name" value="Periplasmic binding protein-like II"/>
    <property type="match status" value="2"/>
</dbReference>
<proteinExistence type="predicted"/>
<evidence type="ECO:0000256" key="5">
    <source>
        <dbReference type="ARBA" id="ARBA00023141"/>
    </source>
</evidence>
<keyword evidence="9" id="KW-0150">Chloroplast</keyword>
<dbReference type="InterPro" id="IPR045865">
    <property type="entry name" value="ACT-like_dom_sf"/>
</dbReference>
<dbReference type="EC" id="4.2.1.91" evidence="3 9"/>
<dbReference type="SUPFAM" id="SSF53850">
    <property type="entry name" value="Periplasmic binding protein-like II"/>
    <property type="match status" value="1"/>
</dbReference>
<dbReference type="GO" id="GO:0004664">
    <property type="term" value="F:prephenate dehydratase activity"/>
    <property type="evidence" value="ECO:0007669"/>
    <property type="project" value="InterPro"/>
</dbReference>
<reference evidence="12 13" key="1">
    <citation type="submission" date="2022-12" db="EMBL/GenBank/DDBJ databases">
        <title>Chromosome-scale assembly of the Ensete ventricosum genome.</title>
        <authorList>
            <person name="Dussert Y."/>
            <person name="Stocks J."/>
            <person name="Wendawek A."/>
            <person name="Woldeyes F."/>
            <person name="Nichols R.A."/>
            <person name="Borrell J.S."/>
        </authorList>
    </citation>
    <scope>NUCLEOTIDE SEQUENCE [LARGE SCALE GENOMIC DNA]</scope>
    <source>
        <strain evidence="13">cv. Maze</strain>
        <tissue evidence="12">Seeds</tissue>
    </source>
</reference>
<evidence type="ECO:0000313" key="12">
    <source>
        <dbReference type="EMBL" id="KAJ8490967.1"/>
    </source>
</evidence>
<dbReference type="FunFam" id="3.40.190.10:FF:000031">
    <property type="entry name" value="Arogenate dehydratase"/>
    <property type="match status" value="1"/>
</dbReference>
<keyword evidence="9" id="KW-0809">Transit peptide</keyword>
<evidence type="ECO:0000256" key="7">
    <source>
        <dbReference type="ARBA" id="ARBA00023239"/>
    </source>
</evidence>
<dbReference type="PANTHER" id="PTHR21022:SF20">
    <property type="entry name" value="AROGENATE DEHYDRATASE_PREPHENATE DEHYDRATASE 1, CHLOROPLASTIC"/>
    <property type="match status" value="1"/>
</dbReference>
<dbReference type="InterPro" id="IPR002912">
    <property type="entry name" value="ACT_dom"/>
</dbReference>
<dbReference type="InterPro" id="IPR018528">
    <property type="entry name" value="Preph_deHydtase_CS"/>
</dbReference>